<dbReference type="EC" id="3.1.4.4" evidence="3"/>
<dbReference type="Pfam" id="PF13091">
    <property type="entry name" value="PLDc_2"/>
    <property type="match status" value="1"/>
</dbReference>
<evidence type="ECO:0000256" key="5">
    <source>
        <dbReference type="ARBA" id="ARBA00022963"/>
    </source>
</evidence>
<sequence>MPQPHSWRSRFILLLLALVILYSGVIAYHAHKPLPAGLSMQGPVHHVQDVNFLYDLTYKNPTHPTQQSMIFERIFRAVEEAQQFIVVDMFLFNSYHKEQYPPLSGMLADKLIAQKQKYPDMHIVVITDEVNTFYGSARSPELDRLKAAGIQTYISDVNPLRDSTPLYSGLWRMFVQWFGQPEGGWLPNPMVDTAPPVTLRSYLKLLNVKANHRKVIATENILIIPSANAHDASAYNSNAAFAVNGDIINDALASEAAVPVLSGTVKSPRYSSERQEEGNIEVRLLTEGRIGDHVLASLAEAEAGDKVWLGMFYLAEPKVLDALVKASRRGAEVRLILDPNQNAFGRDKIGLPNRPAAQKLLESSGGNINIRWYNTTKEQYHTKLLFIDKNDRIIASGGSANFTARNLNDLNLETNLAVAAPGDSGVAQELRDYFTRIWNNDGAVYTLDYAAYHEETVWVKRMLYELQEWLGLTTY</sequence>
<dbReference type="Gene3D" id="3.30.870.10">
    <property type="entry name" value="Endonuclease Chain A"/>
    <property type="match status" value="2"/>
</dbReference>
<dbReference type="GO" id="GO:0006793">
    <property type="term" value="P:phosphorus metabolic process"/>
    <property type="evidence" value="ECO:0007669"/>
    <property type="project" value="UniProtKB-ARBA"/>
</dbReference>
<dbReference type="PANTHER" id="PTHR43856">
    <property type="entry name" value="CARDIOLIPIN HYDROLASE"/>
    <property type="match status" value="1"/>
</dbReference>
<protein>
    <recommendedName>
        <fullName evidence="3">phospholipase D</fullName>
        <ecNumber evidence="3">3.1.4.4</ecNumber>
    </recommendedName>
</protein>
<dbReference type="InterPro" id="IPR001736">
    <property type="entry name" value="PLipase_D/transphosphatidylase"/>
</dbReference>
<dbReference type="SUPFAM" id="SSF56024">
    <property type="entry name" value="Phospholipase D/nuclease"/>
    <property type="match status" value="2"/>
</dbReference>
<dbReference type="PANTHER" id="PTHR43856:SF1">
    <property type="entry name" value="MITOCHONDRIAL CARDIOLIPIN HYDROLASE"/>
    <property type="match status" value="1"/>
</dbReference>
<dbReference type="InterPro" id="IPR025202">
    <property type="entry name" value="PLD-like_dom"/>
</dbReference>
<proteinExistence type="inferred from homology"/>
<dbReference type="CDD" id="cd09130">
    <property type="entry name" value="PLDc_unchar2_2"/>
    <property type="match status" value="1"/>
</dbReference>
<keyword evidence="9" id="KW-1185">Reference proteome</keyword>
<evidence type="ECO:0000256" key="4">
    <source>
        <dbReference type="ARBA" id="ARBA00022801"/>
    </source>
</evidence>
<evidence type="ECO:0000256" key="1">
    <source>
        <dbReference type="ARBA" id="ARBA00000798"/>
    </source>
</evidence>
<evidence type="ECO:0000313" key="8">
    <source>
        <dbReference type="EMBL" id="PZE19288.1"/>
    </source>
</evidence>
<dbReference type="GO" id="GO:0016891">
    <property type="term" value="F:RNA endonuclease activity producing 5'-phosphomonoesters, hydrolytic mechanism"/>
    <property type="evidence" value="ECO:0007669"/>
    <property type="project" value="TreeGrafter"/>
</dbReference>
<name>A0A2W1NWR1_PAEXE</name>
<gene>
    <name evidence="8" type="ORF">CBW46_019335</name>
</gene>
<keyword evidence="6" id="KW-0443">Lipid metabolism</keyword>
<dbReference type="CDD" id="cd09129">
    <property type="entry name" value="PLDc_unchar2_1"/>
    <property type="match status" value="1"/>
</dbReference>
<evidence type="ECO:0000313" key="9">
    <source>
        <dbReference type="Proteomes" id="UP000214746"/>
    </source>
</evidence>
<reference evidence="8" key="1">
    <citation type="submission" date="2018-06" db="EMBL/GenBank/DDBJ databases">
        <title>Paenibacillus xerothermodurans sp. nov. an extremely dry heat resistant spore forming bacterium isolated from the soil of Cape Canaveral, Florida.</title>
        <authorList>
            <person name="Seuylemezian A."/>
            <person name="Kaur N."/>
            <person name="Patil P."/>
            <person name="Patil P."/>
            <person name="Mayilraj S."/>
            <person name="Vaishampayan P."/>
        </authorList>
    </citation>
    <scope>NUCLEOTIDE SEQUENCE [LARGE SCALE GENOMIC DNA]</scope>
    <source>
        <strain evidence="8">ATCC 27380</strain>
    </source>
</reference>
<comment type="caution">
    <text evidence="8">The sequence shown here is derived from an EMBL/GenBank/DDBJ whole genome shotgun (WGS) entry which is preliminary data.</text>
</comment>
<organism evidence="8 9">
    <name type="scientific">Paenibacillus xerothermodurans</name>
    <dbReference type="NCBI Taxonomy" id="1977292"/>
    <lineage>
        <taxon>Bacteria</taxon>
        <taxon>Bacillati</taxon>
        <taxon>Bacillota</taxon>
        <taxon>Bacilli</taxon>
        <taxon>Bacillales</taxon>
        <taxon>Paenibacillaceae</taxon>
        <taxon>Paenibacillus</taxon>
    </lineage>
</organism>
<evidence type="ECO:0000256" key="2">
    <source>
        <dbReference type="ARBA" id="ARBA00008664"/>
    </source>
</evidence>
<accession>A0A2W1NWR1</accession>
<keyword evidence="5" id="KW-0442">Lipid degradation</keyword>
<evidence type="ECO:0000256" key="3">
    <source>
        <dbReference type="ARBA" id="ARBA00012027"/>
    </source>
</evidence>
<dbReference type="AlphaFoldDB" id="A0A2W1NWR1"/>
<comment type="catalytic activity">
    <reaction evidence="1">
        <text>a 1,2-diacyl-sn-glycero-3-phosphocholine + H2O = a 1,2-diacyl-sn-glycero-3-phosphate + choline + H(+)</text>
        <dbReference type="Rhea" id="RHEA:14445"/>
        <dbReference type="ChEBI" id="CHEBI:15354"/>
        <dbReference type="ChEBI" id="CHEBI:15377"/>
        <dbReference type="ChEBI" id="CHEBI:15378"/>
        <dbReference type="ChEBI" id="CHEBI:57643"/>
        <dbReference type="ChEBI" id="CHEBI:58608"/>
        <dbReference type="EC" id="3.1.4.4"/>
    </reaction>
</comment>
<dbReference type="GO" id="GO:0016042">
    <property type="term" value="P:lipid catabolic process"/>
    <property type="evidence" value="ECO:0007669"/>
    <property type="project" value="UniProtKB-KW"/>
</dbReference>
<dbReference type="PROSITE" id="PS50035">
    <property type="entry name" value="PLD"/>
    <property type="match status" value="1"/>
</dbReference>
<dbReference type="Proteomes" id="UP000214746">
    <property type="component" value="Unassembled WGS sequence"/>
</dbReference>
<dbReference type="OrthoDB" id="92272at2"/>
<evidence type="ECO:0000259" key="7">
    <source>
        <dbReference type="PROSITE" id="PS50035"/>
    </source>
</evidence>
<dbReference type="InterPro" id="IPR051406">
    <property type="entry name" value="PLD_domain"/>
</dbReference>
<dbReference type="GO" id="GO:0004630">
    <property type="term" value="F:phospholipase D activity"/>
    <property type="evidence" value="ECO:0007669"/>
    <property type="project" value="UniProtKB-EC"/>
</dbReference>
<keyword evidence="4" id="KW-0378">Hydrolase</keyword>
<comment type="similarity">
    <text evidence="2">Belongs to the phospholipase D family.</text>
</comment>
<evidence type="ECO:0000256" key="6">
    <source>
        <dbReference type="ARBA" id="ARBA00023098"/>
    </source>
</evidence>
<feature type="domain" description="PLD phosphodiesterase" evidence="7">
    <location>
        <begin position="376"/>
        <end position="406"/>
    </location>
</feature>
<dbReference type="EMBL" id="NHRJ02000019">
    <property type="protein sequence ID" value="PZE19288.1"/>
    <property type="molecule type" value="Genomic_DNA"/>
</dbReference>